<dbReference type="InterPro" id="IPR009001">
    <property type="entry name" value="Transl_elong_EF1A/Init_IF2_C"/>
</dbReference>
<evidence type="ECO:0000256" key="10">
    <source>
        <dbReference type="PROSITE-ProRule" id="PRU00176"/>
    </source>
</evidence>
<evidence type="ECO:0000256" key="6">
    <source>
        <dbReference type="ARBA" id="ARBA00022884"/>
    </source>
</evidence>
<reference evidence="13 14" key="1">
    <citation type="submission" date="2015-07" db="EMBL/GenBank/DDBJ databases">
        <authorList>
            <person name="Cajimat M.N.B."/>
            <person name="Milazzo M.L."/>
            <person name="Fulhorst C.F."/>
        </authorList>
    </citation>
    <scope>NUCLEOTIDE SEQUENCE [LARGE SCALE GENOMIC DNA]</scope>
    <source>
        <strain evidence="13">Single colony</strain>
    </source>
</reference>
<keyword evidence="6 10" id="KW-0694">RNA-binding</keyword>
<dbReference type="InterPro" id="IPR008111">
    <property type="entry name" value="RNA-bd_8"/>
</dbReference>
<evidence type="ECO:0000256" key="1">
    <source>
        <dbReference type="ARBA" id="ARBA00004123"/>
    </source>
</evidence>
<dbReference type="GO" id="GO:0003729">
    <property type="term" value="F:mRNA binding"/>
    <property type="evidence" value="ECO:0007669"/>
    <property type="project" value="InterPro"/>
</dbReference>
<accession>A0A0K3CNF1</accession>
<evidence type="ECO:0000256" key="9">
    <source>
        <dbReference type="ARBA" id="ARBA00023242"/>
    </source>
</evidence>
<keyword evidence="9" id="KW-0539">Nucleus</keyword>
<feature type="region of interest" description="Disordered" evidence="11">
    <location>
        <begin position="478"/>
        <end position="508"/>
    </location>
</feature>
<evidence type="ECO:0000259" key="12">
    <source>
        <dbReference type="PROSITE" id="PS50102"/>
    </source>
</evidence>
<feature type="domain" description="RRM" evidence="12">
    <location>
        <begin position="394"/>
        <end position="472"/>
    </location>
</feature>
<dbReference type="Proteomes" id="UP000199069">
    <property type="component" value="Unassembled WGS sequence"/>
</dbReference>
<dbReference type="GO" id="GO:0005634">
    <property type="term" value="C:nucleus"/>
    <property type="evidence" value="ECO:0007669"/>
    <property type="project" value="UniProtKB-SubCell"/>
</dbReference>
<comment type="subcellular location">
    <subcellularLocation>
        <location evidence="2">Cytoplasm</location>
    </subcellularLocation>
    <subcellularLocation>
        <location evidence="1">Nucleus</location>
    </subcellularLocation>
</comment>
<dbReference type="EMBL" id="CWKI01000008">
    <property type="protein sequence ID" value="CTR08706.1"/>
    <property type="molecule type" value="Genomic_DNA"/>
</dbReference>
<evidence type="ECO:0000256" key="5">
    <source>
        <dbReference type="ARBA" id="ARBA00022768"/>
    </source>
</evidence>
<evidence type="ECO:0000313" key="13">
    <source>
        <dbReference type="EMBL" id="CTR08706.1"/>
    </source>
</evidence>
<dbReference type="InterPro" id="IPR033744">
    <property type="entry name" value="RRM_RBM8"/>
</dbReference>
<keyword evidence="14" id="KW-1185">Reference proteome</keyword>
<dbReference type="Gene3D" id="2.40.30.10">
    <property type="entry name" value="Translation factors"/>
    <property type="match status" value="1"/>
</dbReference>
<gene>
    <name evidence="13" type="primary">FGENESH: predicted gene_8.422</name>
    <name evidence="13" type="ORF">BN2166_0045670</name>
</gene>
<evidence type="ECO:0000256" key="11">
    <source>
        <dbReference type="SAM" id="MobiDB-lite"/>
    </source>
</evidence>
<dbReference type="CDD" id="cd12324">
    <property type="entry name" value="RRM_RBM8"/>
    <property type="match status" value="1"/>
</dbReference>
<dbReference type="GO" id="GO:0006396">
    <property type="term" value="P:RNA processing"/>
    <property type="evidence" value="ECO:0007669"/>
    <property type="project" value="InterPro"/>
</dbReference>
<dbReference type="GO" id="GO:0003746">
    <property type="term" value="F:translation elongation factor activity"/>
    <property type="evidence" value="ECO:0007669"/>
    <property type="project" value="UniProtKB-KW"/>
</dbReference>
<keyword evidence="8" id="KW-0342">GTP-binding</keyword>
<keyword evidence="4" id="KW-0547">Nucleotide-binding</keyword>
<dbReference type="SUPFAM" id="SSF54928">
    <property type="entry name" value="RNA-binding domain, RBD"/>
    <property type="match status" value="1"/>
</dbReference>
<sequence length="508" mass="56765">MARCTCPELKQLLHACYDHRRPAKRPTHPLLPVPDSHHSGRLLHPATLRGRCRTSTRLLELYSAEPVLSGSLNLMDLLEIDWNRRRRRRMFDTWTGVAGRVAVRRRMLEEEPATPRHGGRLLARCDAETVLPVTASCSFSPVANSLHACWTTLTTFLHRIRPSTRLFSMLAFPGGFRPRLRWATRLDCCCSLLSITMPPAASFARAERSYWSDSYLCLVFMLTRYPADADWAVLRLPTTAGSHLAGADSLELLAGWSCICFAAILRRPSCKPSSIKRGMVIAAPGTIKPVKKFEAQCYILTKEEGGRYTPFMNNYRPQLFARTSDITVAIPFPEGTDNADEKMVMPGDNAASTTRKGRLIADRDDRDEQPASFAGVGAGLGDTASRAQRSVEGWIVLVTNVHEEASEDDLMDRFSDYGEVKNLHLNLDRRTGYVKGYALVEYETKDEALKAIQEAPQEPFLEKVLSCDFAFVQPPAGLPAAQEKTTSRRSGRERSASPVRKPLVTRID</sequence>
<dbReference type="SMART" id="SM00360">
    <property type="entry name" value="RRM"/>
    <property type="match status" value="1"/>
</dbReference>
<dbReference type="SUPFAM" id="SSF50465">
    <property type="entry name" value="EF-Tu/eEF-1alpha/eIF2-gamma C-terminal domain"/>
    <property type="match status" value="1"/>
</dbReference>
<dbReference type="InterPro" id="IPR004160">
    <property type="entry name" value="Transl_elong_EFTu/EF1A_C"/>
</dbReference>
<dbReference type="GO" id="GO:0005737">
    <property type="term" value="C:cytoplasm"/>
    <property type="evidence" value="ECO:0007669"/>
    <property type="project" value="UniProtKB-SubCell"/>
</dbReference>
<evidence type="ECO:0000256" key="3">
    <source>
        <dbReference type="ARBA" id="ARBA00022490"/>
    </source>
</evidence>
<organism evidence="13 14">
    <name type="scientific">Rhodotorula toruloides</name>
    <name type="common">Yeast</name>
    <name type="synonym">Rhodosporidium toruloides</name>
    <dbReference type="NCBI Taxonomy" id="5286"/>
    <lineage>
        <taxon>Eukaryota</taxon>
        <taxon>Fungi</taxon>
        <taxon>Dikarya</taxon>
        <taxon>Basidiomycota</taxon>
        <taxon>Pucciniomycotina</taxon>
        <taxon>Microbotryomycetes</taxon>
        <taxon>Sporidiobolales</taxon>
        <taxon>Sporidiobolaceae</taxon>
        <taxon>Rhodotorula</taxon>
    </lineage>
</organism>
<dbReference type="Pfam" id="PF03143">
    <property type="entry name" value="GTP_EFTU_D3"/>
    <property type="match status" value="1"/>
</dbReference>
<name>A0A0K3CNF1_RHOTO</name>
<dbReference type="AlphaFoldDB" id="A0A0K3CNF1"/>
<dbReference type="STRING" id="5286.A0A0K3CNF1"/>
<evidence type="ECO:0000256" key="7">
    <source>
        <dbReference type="ARBA" id="ARBA00022917"/>
    </source>
</evidence>
<dbReference type="PROSITE" id="PS50102">
    <property type="entry name" value="RRM"/>
    <property type="match status" value="1"/>
</dbReference>
<dbReference type="GO" id="GO:0005525">
    <property type="term" value="F:GTP binding"/>
    <property type="evidence" value="ECO:0007669"/>
    <property type="project" value="UniProtKB-KW"/>
</dbReference>
<dbReference type="PANTHER" id="PTHR45894">
    <property type="entry name" value="RNA-BINDING PROTEIN 8A"/>
    <property type="match status" value="1"/>
</dbReference>
<dbReference type="InterPro" id="IPR000504">
    <property type="entry name" value="RRM_dom"/>
</dbReference>
<evidence type="ECO:0000256" key="4">
    <source>
        <dbReference type="ARBA" id="ARBA00022741"/>
    </source>
</evidence>
<proteinExistence type="predicted"/>
<dbReference type="InterPro" id="IPR035979">
    <property type="entry name" value="RBD_domain_sf"/>
</dbReference>
<protein>
    <submittedName>
        <fullName evidence="13">FGENESH: predicted gene_8.422 protein</fullName>
    </submittedName>
</protein>
<dbReference type="Gene3D" id="3.30.70.330">
    <property type="match status" value="1"/>
</dbReference>
<evidence type="ECO:0000256" key="2">
    <source>
        <dbReference type="ARBA" id="ARBA00004496"/>
    </source>
</evidence>
<dbReference type="Pfam" id="PF00076">
    <property type="entry name" value="RRM_1"/>
    <property type="match status" value="1"/>
</dbReference>
<keyword evidence="3" id="KW-0963">Cytoplasm</keyword>
<evidence type="ECO:0000256" key="8">
    <source>
        <dbReference type="ARBA" id="ARBA00023134"/>
    </source>
</evidence>
<evidence type="ECO:0000313" key="14">
    <source>
        <dbReference type="Proteomes" id="UP000199069"/>
    </source>
</evidence>
<keyword evidence="7" id="KW-0648">Protein biosynthesis</keyword>
<dbReference type="InterPro" id="IPR012677">
    <property type="entry name" value="Nucleotide-bd_a/b_plait_sf"/>
</dbReference>
<keyword evidence="5" id="KW-0251">Elongation factor</keyword>